<keyword evidence="9" id="KW-1185">Reference proteome</keyword>
<evidence type="ECO:0008006" key="10">
    <source>
        <dbReference type="Google" id="ProtNLM"/>
    </source>
</evidence>
<dbReference type="InterPro" id="IPR050090">
    <property type="entry name" value="Tyrosine_recombinase_XerCD"/>
</dbReference>
<keyword evidence="4" id="KW-0233">DNA recombination</keyword>
<dbReference type="PROSITE" id="PS51900">
    <property type="entry name" value="CB"/>
    <property type="match status" value="1"/>
</dbReference>
<name>A0ABY2RBP4_9FLAO</name>
<dbReference type="InterPro" id="IPR013762">
    <property type="entry name" value="Integrase-like_cat_sf"/>
</dbReference>
<proteinExistence type="inferred from homology"/>
<sequence length="300" mass="34736">MIILKLDIFIFFGLMNLLYFCQNTQMKNLQIFKQELEVSGYTEATIKTYLSTLALFFKTLEDASIEKVDENIVEKYICNEIKEKKISQSYQKFILGSIKLFYKLMFNKKLSLSHLYPKNVKYPLPEYLSQEDIIRMLDLVENLKHKSVISLLYGCGLKVNELVSLKTSDFDVKSCMISVTSPNGKNRYVMLPKTILPLLREYFLQYKPNVFLFEGSRGNKYSTRSVQQIVKKAAAHAKISKLVTPHILRHSFAAHLIENGIDIRYIQELLGHNSLITTQIYTHITDVKKRAIQSPLDSLK</sequence>
<dbReference type="SUPFAM" id="SSF56349">
    <property type="entry name" value="DNA breaking-rejoining enzymes"/>
    <property type="match status" value="1"/>
</dbReference>
<dbReference type="PANTHER" id="PTHR30349">
    <property type="entry name" value="PHAGE INTEGRASE-RELATED"/>
    <property type="match status" value="1"/>
</dbReference>
<reference evidence="8 9" key="1">
    <citation type="submission" date="2019-01" db="EMBL/GenBank/DDBJ databases">
        <authorList>
            <person name="B I."/>
            <person name="Ch S."/>
            <person name="Ch V.R."/>
        </authorList>
    </citation>
    <scope>NUCLEOTIDE SEQUENCE [LARGE SCALE GENOMIC DNA]</scope>
    <source>
        <strain evidence="8 9">JC507</strain>
    </source>
</reference>
<evidence type="ECO:0000256" key="2">
    <source>
        <dbReference type="ARBA" id="ARBA00022908"/>
    </source>
</evidence>
<evidence type="ECO:0000313" key="9">
    <source>
        <dbReference type="Proteomes" id="UP000306038"/>
    </source>
</evidence>
<gene>
    <name evidence="8" type="ORF">EK417_03525</name>
</gene>
<evidence type="ECO:0000256" key="4">
    <source>
        <dbReference type="ARBA" id="ARBA00023172"/>
    </source>
</evidence>
<keyword evidence="2" id="KW-0229">DNA integration</keyword>
<evidence type="ECO:0000256" key="5">
    <source>
        <dbReference type="PROSITE-ProRule" id="PRU01248"/>
    </source>
</evidence>
<dbReference type="PROSITE" id="PS51898">
    <property type="entry name" value="TYR_RECOMBINASE"/>
    <property type="match status" value="1"/>
</dbReference>
<organism evidence="8 9">
    <name type="scientific">Chryseobacterium candidae</name>
    <dbReference type="NCBI Taxonomy" id="1978493"/>
    <lineage>
        <taxon>Bacteria</taxon>
        <taxon>Pseudomonadati</taxon>
        <taxon>Bacteroidota</taxon>
        <taxon>Flavobacteriia</taxon>
        <taxon>Flavobacteriales</taxon>
        <taxon>Weeksellaceae</taxon>
        <taxon>Chryseobacterium group</taxon>
        <taxon>Chryseobacterium</taxon>
    </lineage>
</organism>
<feature type="domain" description="Core-binding (CB)" evidence="7">
    <location>
        <begin position="23"/>
        <end position="106"/>
    </location>
</feature>
<comment type="similarity">
    <text evidence="1">Belongs to the 'phage' integrase family.</text>
</comment>
<dbReference type="EMBL" id="SDLV01000005">
    <property type="protein sequence ID" value="THV62744.1"/>
    <property type="molecule type" value="Genomic_DNA"/>
</dbReference>
<evidence type="ECO:0000313" key="8">
    <source>
        <dbReference type="EMBL" id="THV62744.1"/>
    </source>
</evidence>
<evidence type="ECO:0000256" key="1">
    <source>
        <dbReference type="ARBA" id="ARBA00008857"/>
    </source>
</evidence>
<protein>
    <recommendedName>
        <fullName evidence="10">Integrase</fullName>
    </recommendedName>
</protein>
<evidence type="ECO:0000259" key="7">
    <source>
        <dbReference type="PROSITE" id="PS51900"/>
    </source>
</evidence>
<dbReference type="InterPro" id="IPR010998">
    <property type="entry name" value="Integrase_recombinase_N"/>
</dbReference>
<evidence type="ECO:0000259" key="6">
    <source>
        <dbReference type="PROSITE" id="PS51898"/>
    </source>
</evidence>
<dbReference type="InterPro" id="IPR002104">
    <property type="entry name" value="Integrase_catalytic"/>
</dbReference>
<dbReference type="Pfam" id="PF00589">
    <property type="entry name" value="Phage_integrase"/>
    <property type="match status" value="1"/>
</dbReference>
<comment type="caution">
    <text evidence="8">The sequence shown here is derived from an EMBL/GenBank/DDBJ whole genome shotgun (WGS) entry which is preliminary data.</text>
</comment>
<dbReference type="InterPro" id="IPR011010">
    <property type="entry name" value="DNA_brk_join_enz"/>
</dbReference>
<dbReference type="Pfam" id="PF13495">
    <property type="entry name" value="Phage_int_SAM_4"/>
    <property type="match status" value="1"/>
</dbReference>
<feature type="domain" description="Tyr recombinase" evidence="6">
    <location>
        <begin position="123"/>
        <end position="294"/>
    </location>
</feature>
<dbReference type="Gene3D" id="1.10.443.10">
    <property type="entry name" value="Intergrase catalytic core"/>
    <property type="match status" value="1"/>
</dbReference>
<dbReference type="Proteomes" id="UP000306038">
    <property type="component" value="Unassembled WGS sequence"/>
</dbReference>
<dbReference type="Gene3D" id="1.10.150.130">
    <property type="match status" value="1"/>
</dbReference>
<dbReference type="InterPro" id="IPR004107">
    <property type="entry name" value="Integrase_SAM-like_N"/>
</dbReference>
<dbReference type="PANTHER" id="PTHR30349:SF41">
    <property type="entry name" value="INTEGRASE_RECOMBINASE PROTEIN MJ0367-RELATED"/>
    <property type="match status" value="1"/>
</dbReference>
<dbReference type="InterPro" id="IPR044068">
    <property type="entry name" value="CB"/>
</dbReference>
<evidence type="ECO:0000256" key="3">
    <source>
        <dbReference type="ARBA" id="ARBA00023125"/>
    </source>
</evidence>
<keyword evidence="3 5" id="KW-0238">DNA-binding</keyword>
<accession>A0ABY2RBP4</accession>